<comment type="caution">
    <text evidence="1">The sequence shown here is derived from an EMBL/GenBank/DDBJ whole genome shotgun (WGS) entry which is preliminary data.</text>
</comment>
<dbReference type="AlphaFoldDB" id="A0A640TGG8"/>
<sequence length="60" mass="6263">MNAATHAPPGNIQLERDTAHTRFAEIVANGKFPCVRPDGFLICGAHEKGGGSANDFAPDA</sequence>
<proteinExistence type="predicted"/>
<protein>
    <submittedName>
        <fullName evidence="1">Uncharacterized protein</fullName>
    </submittedName>
</protein>
<evidence type="ECO:0000313" key="1">
    <source>
        <dbReference type="EMBL" id="GFE22679.1"/>
    </source>
</evidence>
<accession>A0A640TGG8</accession>
<organism evidence="1 2">
    <name type="scientific">Streptomyces nigrescens</name>
    <dbReference type="NCBI Taxonomy" id="1920"/>
    <lineage>
        <taxon>Bacteria</taxon>
        <taxon>Bacillati</taxon>
        <taxon>Actinomycetota</taxon>
        <taxon>Actinomycetes</taxon>
        <taxon>Kitasatosporales</taxon>
        <taxon>Streptomycetaceae</taxon>
        <taxon>Streptomyces</taxon>
    </lineage>
</organism>
<dbReference type="EMBL" id="BLIP01000001">
    <property type="protein sequence ID" value="GFE22679.1"/>
    <property type="molecule type" value="Genomic_DNA"/>
</dbReference>
<gene>
    <name evidence="1" type="ORF">Sliba_31320</name>
</gene>
<dbReference type="Proteomes" id="UP000429552">
    <property type="component" value="Unassembled WGS sequence"/>
</dbReference>
<evidence type="ECO:0000313" key="2">
    <source>
        <dbReference type="Proteomes" id="UP000429552"/>
    </source>
</evidence>
<name>A0A640TGG8_STRNI</name>
<reference evidence="1 2" key="1">
    <citation type="submission" date="2019-12" db="EMBL/GenBank/DDBJ databases">
        <title>Whole genome shotgun sequence of Streptomyces libani subsp. libani NBRC 13452.</title>
        <authorList>
            <person name="Ichikawa N."/>
            <person name="Kimura A."/>
            <person name="Kitahashi Y."/>
            <person name="Komaki H."/>
            <person name="Tamura T."/>
        </authorList>
    </citation>
    <scope>NUCLEOTIDE SEQUENCE [LARGE SCALE GENOMIC DNA]</scope>
    <source>
        <strain evidence="1 2">NBRC 13452</strain>
    </source>
</reference>